<dbReference type="AlphaFoldDB" id="A0A0G4HFS4"/>
<dbReference type="VEuPathDB" id="CryptoDB:Cvel_998"/>
<dbReference type="EMBL" id="CDMZ01002525">
    <property type="protein sequence ID" value="CEM42766.1"/>
    <property type="molecule type" value="Genomic_DNA"/>
</dbReference>
<proteinExistence type="predicted"/>
<gene>
    <name evidence="1" type="ORF">Cvel_998</name>
</gene>
<protein>
    <submittedName>
        <fullName evidence="1">Uncharacterized protein</fullName>
    </submittedName>
</protein>
<accession>A0A0G4HFS4</accession>
<reference evidence="1" key="1">
    <citation type="submission" date="2014-11" db="EMBL/GenBank/DDBJ databases">
        <authorList>
            <person name="Otto D Thomas"/>
            <person name="Naeem Raeece"/>
        </authorList>
    </citation>
    <scope>NUCLEOTIDE SEQUENCE</scope>
</reference>
<sequence>MGNQYVPLSTQQTVQNQNDLMGRIEMGAEDVTAAFLTSKDHNAERIGTTLPLESVLPRVPDENPFKDIPNDKYEELKRMAAKYEPGGSIW</sequence>
<organism evidence="1">
    <name type="scientific">Chromera velia CCMP2878</name>
    <dbReference type="NCBI Taxonomy" id="1169474"/>
    <lineage>
        <taxon>Eukaryota</taxon>
        <taxon>Sar</taxon>
        <taxon>Alveolata</taxon>
        <taxon>Colpodellida</taxon>
        <taxon>Chromeraceae</taxon>
        <taxon>Chromera</taxon>
    </lineage>
</organism>
<name>A0A0G4HFS4_9ALVE</name>
<evidence type="ECO:0000313" key="1">
    <source>
        <dbReference type="EMBL" id="CEM42766.1"/>
    </source>
</evidence>